<feature type="transmembrane region" description="Helical" evidence="1">
    <location>
        <begin position="82"/>
        <end position="99"/>
    </location>
</feature>
<accession>A0AA96EWV8</accession>
<evidence type="ECO:0000256" key="1">
    <source>
        <dbReference type="SAM" id="Phobius"/>
    </source>
</evidence>
<dbReference type="AlphaFoldDB" id="A0AA96J493"/>
<feature type="transmembrane region" description="Helical" evidence="1">
    <location>
        <begin position="363"/>
        <end position="387"/>
    </location>
</feature>
<reference evidence="3 4" key="1">
    <citation type="submission" date="2023-09" db="EMBL/GenBank/DDBJ databases">
        <title>Flavobacterium sp. a novel bacteria isolate from Pepper rhizosphere.</title>
        <authorList>
            <person name="Peng Y."/>
            <person name="Lee J."/>
        </authorList>
    </citation>
    <scope>NUCLEOTIDE SEQUENCE [LARGE SCALE GENOMIC DNA]</scope>
    <source>
        <strain evidence="2">PMR2A8</strain>
        <strain evidence="3 4">PMTSA4</strain>
    </source>
</reference>
<accession>A0AA96J493</accession>
<feature type="transmembrane region" description="Helical" evidence="1">
    <location>
        <begin position="172"/>
        <end position="187"/>
    </location>
</feature>
<sequence>MKIKVTNHLPYQILFGLCICVTYLNIYELTFAVWFFTILLTLKRRYSITLLKYIFPFLAIFFIALISTFNYDNYFYNAIRDITYLIKPILGFIVGYQLCRSYDCKPFQTIINTGFFIAVIHLGMIIYNVIIYKVINIHELRALTGYFSDFEVYALVLVQFQNKLQLQFSKKKVILFMIIIGLSSFLYLSRTNFIQYAILVVAMKGYFKLTKKSLKIFFYFFLFLIIGYSFVYNTNPTRNGKGLEGLFYKIKNAPIEAFKTKINQDDYEDFNDNYRSFENIKTVKQVSAEGIGGILFGKGLGSTVDIGREMWTNDGTIVRYEPILHNAYMTVFLKSGLFGVFFMFYFLYVLSRHEKTSNEQVKNVNLILIGTMFFLFVANWVLLGLFLKLDNKAVIIGFLLCYKEFINKQQKIIQEN</sequence>
<feature type="transmembrane region" description="Helical" evidence="1">
    <location>
        <begin position="50"/>
        <end position="70"/>
    </location>
</feature>
<evidence type="ECO:0008006" key="5">
    <source>
        <dbReference type="Google" id="ProtNLM"/>
    </source>
</evidence>
<dbReference type="KEGG" id="fcj:RN605_10225"/>
<keyword evidence="4" id="KW-1185">Reference proteome</keyword>
<name>A0AA96J493_9FLAO</name>
<keyword evidence="1" id="KW-1133">Transmembrane helix</keyword>
<dbReference type="EMBL" id="CP134878">
    <property type="protein sequence ID" value="WNM19671.1"/>
    <property type="molecule type" value="Genomic_DNA"/>
</dbReference>
<feature type="transmembrane region" description="Helical" evidence="1">
    <location>
        <begin position="12"/>
        <end position="38"/>
    </location>
</feature>
<feature type="transmembrane region" description="Helical" evidence="1">
    <location>
        <begin position="331"/>
        <end position="351"/>
    </location>
</feature>
<dbReference type="Proteomes" id="UP001304515">
    <property type="component" value="Chromosome"/>
</dbReference>
<proteinExistence type="predicted"/>
<dbReference type="EMBL" id="CP134890">
    <property type="protein sequence ID" value="WNM21060.1"/>
    <property type="molecule type" value="Genomic_DNA"/>
</dbReference>
<keyword evidence="1" id="KW-0812">Transmembrane</keyword>
<feature type="transmembrane region" description="Helical" evidence="1">
    <location>
        <begin position="111"/>
        <end position="131"/>
    </location>
</feature>
<gene>
    <name evidence="3" type="ORF">RN605_10225</name>
    <name evidence="2" type="ORF">RN608_03055</name>
</gene>
<evidence type="ECO:0000313" key="3">
    <source>
        <dbReference type="EMBL" id="WNM21060.1"/>
    </source>
</evidence>
<evidence type="ECO:0000313" key="4">
    <source>
        <dbReference type="Proteomes" id="UP001304515"/>
    </source>
</evidence>
<keyword evidence="1" id="KW-0472">Membrane</keyword>
<organism evidence="3 4">
    <name type="scientific">Flavobacterium capsici</name>
    <dbReference type="NCBI Taxonomy" id="3075618"/>
    <lineage>
        <taxon>Bacteria</taxon>
        <taxon>Pseudomonadati</taxon>
        <taxon>Bacteroidota</taxon>
        <taxon>Flavobacteriia</taxon>
        <taxon>Flavobacteriales</taxon>
        <taxon>Flavobacteriaceae</taxon>
        <taxon>Flavobacterium</taxon>
    </lineage>
</organism>
<protein>
    <recommendedName>
        <fullName evidence="5">O-antigen ligase domain-containing protein</fullName>
    </recommendedName>
</protein>
<evidence type="ECO:0000313" key="2">
    <source>
        <dbReference type="EMBL" id="WNM19671.1"/>
    </source>
</evidence>
<feature type="transmembrane region" description="Helical" evidence="1">
    <location>
        <begin position="216"/>
        <end position="233"/>
    </location>
</feature>
<dbReference type="RefSeq" id="WP_313324565.1">
    <property type="nucleotide sequence ID" value="NZ_CP134878.1"/>
</dbReference>